<dbReference type="AlphaFoldDB" id="A0A1C7NY60"/>
<accession>A0A1C7NY60</accession>
<dbReference type="Pfam" id="PF01177">
    <property type="entry name" value="Asp_Glu_race"/>
    <property type="match status" value="1"/>
</dbReference>
<sequence>MRKIGLIGGMSFESSAVYYRMINEAVRAHLGGLHSAEVMLHSVDFQTIVDLQKAGRWDDAAKRLSDVAQGLEAAGAACVLICTNTMHLIADEVQASIAVPLINIIDQTATSMKAAGIKRPLLLATRYTMEHSFYTGRMAAHDIDVMVPNAEDRTLVHDVIFNELCAGVILDTSRQALMAVIERAKNQGADAIILGCTEICLILDPRNLPLPGFDSTAIHAQAAVDFALEGLSQRDQKAA</sequence>
<dbReference type="OrthoDB" id="9803739at2"/>
<dbReference type="SUPFAM" id="SSF53681">
    <property type="entry name" value="Aspartate/glutamate racemase"/>
    <property type="match status" value="2"/>
</dbReference>
<keyword evidence="2" id="KW-0413">Isomerase</keyword>
<dbReference type="Proteomes" id="UP000093111">
    <property type="component" value="Unassembled WGS sequence"/>
</dbReference>
<evidence type="ECO:0000313" key="4">
    <source>
        <dbReference type="Proteomes" id="UP000093111"/>
    </source>
</evidence>
<dbReference type="InterPro" id="IPR004380">
    <property type="entry name" value="Asp_race"/>
</dbReference>
<dbReference type="PANTHER" id="PTHR21198:SF7">
    <property type="entry name" value="ASPARTATE-GLUTAMATE RACEMASE FAMILY"/>
    <property type="match status" value="1"/>
</dbReference>
<name>A0A1C7NY60_9HYPH</name>
<evidence type="ECO:0000256" key="2">
    <source>
        <dbReference type="ARBA" id="ARBA00023235"/>
    </source>
</evidence>
<evidence type="ECO:0000256" key="1">
    <source>
        <dbReference type="ARBA" id="ARBA00007847"/>
    </source>
</evidence>
<keyword evidence="4" id="KW-1185">Reference proteome</keyword>
<dbReference type="GO" id="GO:0047661">
    <property type="term" value="F:amino-acid racemase activity"/>
    <property type="evidence" value="ECO:0007669"/>
    <property type="project" value="InterPro"/>
</dbReference>
<comment type="similarity">
    <text evidence="1">Belongs to the aspartate/glutamate racemases family.</text>
</comment>
<dbReference type="Gene3D" id="3.40.50.1860">
    <property type="match status" value="2"/>
</dbReference>
<protein>
    <submittedName>
        <fullName evidence="3">Aspartate racemase</fullName>
    </submittedName>
</protein>
<reference evidence="3 4" key="1">
    <citation type="journal article" date="2016" name="Syst. Appl. Microbiol.">
        <title>Pararhizobium polonicum sp. nov. isolated from tumors on stone fruit rootstocks.</title>
        <authorList>
            <person name="Pulawska J."/>
            <person name="Kuzmanovic N."/>
            <person name="Willems A."/>
            <person name="Pothier J.F."/>
        </authorList>
    </citation>
    <scope>NUCLEOTIDE SEQUENCE [LARGE SCALE GENOMIC DNA]</scope>
    <source>
        <strain evidence="3 4">F5.1</strain>
    </source>
</reference>
<proteinExistence type="inferred from homology"/>
<organism evidence="3 4">
    <name type="scientific">Pararhizobium polonicum</name>
    <dbReference type="NCBI Taxonomy" id="1612624"/>
    <lineage>
        <taxon>Bacteria</taxon>
        <taxon>Pseudomonadati</taxon>
        <taxon>Pseudomonadota</taxon>
        <taxon>Alphaproteobacteria</taxon>
        <taxon>Hyphomicrobiales</taxon>
        <taxon>Rhizobiaceae</taxon>
        <taxon>Rhizobium/Agrobacterium group</taxon>
        <taxon>Pararhizobium</taxon>
    </lineage>
</organism>
<comment type="caution">
    <text evidence="3">The sequence shown here is derived from an EMBL/GenBank/DDBJ whole genome shotgun (WGS) entry which is preliminary data.</text>
</comment>
<dbReference type="PANTHER" id="PTHR21198">
    <property type="entry name" value="GLUTAMATE RACEMASE"/>
    <property type="match status" value="1"/>
</dbReference>
<dbReference type="NCBIfam" id="TIGR00035">
    <property type="entry name" value="asp_race"/>
    <property type="match status" value="1"/>
</dbReference>
<dbReference type="EMBL" id="LGLV01000012">
    <property type="protein sequence ID" value="OBZ93932.1"/>
    <property type="molecule type" value="Genomic_DNA"/>
</dbReference>
<dbReference type="InterPro" id="IPR001920">
    <property type="entry name" value="Asp/Glu_race"/>
</dbReference>
<gene>
    <name evidence="3" type="ORF">ADU59_19790</name>
</gene>
<dbReference type="InterPro" id="IPR015942">
    <property type="entry name" value="Asp/Glu/hydantoin_racemase"/>
</dbReference>
<dbReference type="STRING" id="1612624.ADU59_19790"/>
<evidence type="ECO:0000313" key="3">
    <source>
        <dbReference type="EMBL" id="OBZ93932.1"/>
    </source>
</evidence>
<dbReference type="RefSeq" id="WP_068955867.1">
    <property type="nucleotide sequence ID" value="NZ_LGLV01000012.1"/>
</dbReference>
<dbReference type="PATRIC" id="fig|1612624.7.peg.5930"/>